<dbReference type="InterPro" id="IPR008143">
    <property type="entry name" value="Ala_DH/PNT_CS2"/>
</dbReference>
<gene>
    <name evidence="9" type="primary">ald</name>
    <name evidence="9" type="ORF">H9632_04460</name>
</gene>
<dbReference type="EMBL" id="JACSPW010000002">
    <property type="protein sequence ID" value="MBD8032309.1"/>
    <property type="molecule type" value="Genomic_DNA"/>
</dbReference>
<name>A0ABR8XK56_9BACL</name>
<feature type="domain" description="Alanine dehydrogenase/pyridine nucleotide transhydrogenase N-terminal" evidence="8">
    <location>
        <begin position="4"/>
        <end position="136"/>
    </location>
</feature>
<dbReference type="Proteomes" id="UP000600565">
    <property type="component" value="Unassembled WGS sequence"/>
</dbReference>
<dbReference type="InterPro" id="IPR036291">
    <property type="entry name" value="NAD(P)-bd_dom_sf"/>
</dbReference>
<dbReference type="Pfam" id="PF05222">
    <property type="entry name" value="AlaDh_PNT_N"/>
    <property type="match status" value="1"/>
</dbReference>
<dbReference type="RefSeq" id="WP_191702900.1">
    <property type="nucleotide sequence ID" value="NZ_JACSPW010000002.1"/>
</dbReference>
<evidence type="ECO:0000256" key="1">
    <source>
        <dbReference type="ARBA" id="ARBA00005206"/>
    </source>
</evidence>
<protein>
    <recommendedName>
        <fullName evidence="3 6">Alanine dehydrogenase</fullName>
        <ecNumber evidence="3 6">1.4.1.1</ecNumber>
    </recommendedName>
</protein>
<dbReference type="InterPro" id="IPR008141">
    <property type="entry name" value="Ala_DH"/>
</dbReference>
<evidence type="ECO:0000313" key="10">
    <source>
        <dbReference type="Proteomes" id="UP000600565"/>
    </source>
</evidence>
<comment type="similarity">
    <text evidence="2 6">Belongs to the AlaDH/PNT family.</text>
</comment>
<dbReference type="Pfam" id="PF01262">
    <property type="entry name" value="AlaDh_PNT_C"/>
    <property type="match status" value="1"/>
</dbReference>
<accession>A0ABR8XK56</accession>
<comment type="pathway">
    <text evidence="1">Amino-acid degradation; L-alanine degradation via dehydrogenase pathway; NH(3) and pyruvate from L-alanine: step 1/1.</text>
</comment>
<feature type="domain" description="Alanine dehydrogenase/pyridine nucleotide transhydrogenase NAD(H)-binding" evidence="7">
    <location>
        <begin position="148"/>
        <end position="297"/>
    </location>
</feature>
<evidence type="ECO:0000259" key="7">
    <source>
        <dbReference type="SMART" id="SM01002"/>
    </source>
</evidence>
<proteinExistence type="inferred from homology"/>
<dbReference type="GO" id="GO:0000286">
    <property type="term" value="F:alanine dehydrogenase activity"/>
    <property type="evidence" value="ECO:0007669"/>
    <property type="project" value="UniProtKB-EC"/>
</dbReference>
<keyword evidence="10" id="KW-1185">Reference proteome</keyword>
<dbReference type="Gene3D" id="3.40.50.720">
    <property type="entry name" value="NAD(P)-binding Rossmann-like Domain"/>
    <property type="match status" value="2"/>
</dbReference>
<evidence type="ECO:0000256" key="2">
    <source>
        <dbReference type="ARBA" id="ARBA00005689"/>
    </source>
</evidence>
<dbReference type="SUPFAM" id="SSF51735">
    <property type="entry name" value="NAD(P)-binding Rossmann-fold domains"/>
    <property type="match status" value="1"/>
</dbReference>
<dbReference type="InterPro" id="IPR007698">
    <property type="entry name" value="AlaDH/PNT_NAD(H)-bd"/>
</dbReference>
<evidence type="ECO:0000259" key="8">
    <source>
        <dbReference type="SMART" id="SM01003"/>
    </source>
</evidence>
<evidence type="ECO:0000256" key="4">
    <source>
        <dbReference type="ARBA" id="ARBA00023002"/>
    </source>
</evidence>
<sequence length="378" mass="39939">MKIGVPKEIKNNENRVAMTPAGVLSLIANGHEVYIEKGAGLGSAFTDDDYIAAGAKIVDTAADAWNAEMVLKVKEPVKSEYSYFREGLILFTYLHLAPEPELTKALLEKRVTGIAYETVQLPNRSLPLLTPMSEVAGKMATQVGAHYLEKYQGGKGILLGGVSGVPRGKVTVIGGGIAGTNAAKIAVGMGADVTVIDLSPERLRQLEDIFGRDVQTLISNPYNIADAVRSADLVIGSVLIPGAKAPKLVTEEMIKSMSPGSVVVDIAIDQGGCFETSEKVTTHDNPTFVKHDVVHYTVANMPGAVPRTSTLALTNNTVPYALQIANKGFIKACLDNTALKLGLNTVDGHVVYEAVADAQGLPYVAVDDVLGVLTGLNS</sequence>
<dbReference type="NCBIfam" id="TIGR00518">
    <property type="entry name" value="alaDH"/>
    <property type="match status" value="1"/>
</dbReference>
<reference evidence="9 10" key="1">
    <citation type="submission" date="2020-08" db="EMBL/GenBank/DDBJ databases">
        <title>A Genomic Blueprint of the Chicken Gut Microbiome.</title>
        <authorList>
            <person name="Gilroy R."/>
            <person name="Ravi A."/>
            <person name="Getino M."/>
            <person name="Pursley I."/>
            <person name="Horton D.L."/>
            <person name="Alikhan N.-F."/>
            <person name="Baker D."/>
            <person name="Gharbi K."/>
            <person name="Hall N."/>
            <person name="Watson M."/>
            <person name="Adriaenssens E.M."/>
            <person name="Foster-Nyarko E."/>
            <person name="Jarju S."/>
            <person name="Secka A."/>
            <person name="Antonio M."/>
            <person name="Oren A."/>
            <person name="Chaudhuri R."/>
            <person name="La Ragione R.M."/>
            <person name="Hildebrand F."/>
            <person name="Pallen M.J."/>
        </authorList>
    </citation>
    <scope>NUCLEOTIDE SEQUENCE [LARGE SCALE GENOMIC DNA]</scope>
    <source>
        <strain evidence="9 10">Sa1YVA6</strain>
    </source>
</reference>
<evidence type="ECO:0000256" key="6">
    <source>
        <dbReference type="PIRNR" id="PIRNR000183"/>
    </source>
</evidence>
<organism evidence="9 10">
    <name type="scientific">Solibacillus merdavium</name>
    <dbReference type="NCBI Taxonomy" id="2762218"/>
    <lineage>
        <taxon>Bacteria</taxon>
        <taxon>Bacillati</taxon>
        <taxon>Bacillota</taxon>
        <taxon>Bacilli</taxon>
        <taxon>Bacillales</taxon>
        <taxon>Caryophanaceae</taxon>
        <taxon>Solibacillus</taxon>
    </lineage>
</organism>
<dbReference type="SMART" id="SM01002">
    <property type="entry name" value="AlaDh_PNT_C"/>
    <property type="match status" value="1"/>
</dbReference>
<dbReference type="SMART" id="SM01003">
    <property type="entry name" value="AlaDh_PNT_N"/>
    <property type="match status" value="1"/>
</dbReference>
<dbReference type="PIRSF" id="PIRSF000183">
    <property type="entry name" value="Alanine_dh"/>
    <property type="match status" value="1"/>
</dbReference>
<dbReference type="SUPFAM" id="SSF52283">
    <property type="entry name" value="Formate/glycerate dehydrogenase catalytic domain-like"/>
    <property type="match status" value="1"/>
</dbReference>
<evidence type="ECO:0000313" key="9">
    <source>
        <dbReference type="EMBL" id="MBD8032309.1"/>
    </source>
</evidence>
<dbReference type="PROSITE" id="PS00837">
    <property type="entry name" value="ALADH_PNT_2"/>
    <property type="match status" value="1"/>
</dbReference>
<dbReference type="EC" id="1.4.1.1" evidence="3 6"/>
<dbReference type="CDD" id="cd05305">
    <property type="entry name" value="L-AlaDH"/>
    <property type="match status" value="1"/>
</dbReference>
<evidence type="ECO:0000256" key="3">
    <source>
        <dbReference type="ARBA" id="ARBA00012897"/>
    </source>
</evidence>
<dbReference type="PANTHER" id="PTHR42795:SF1">
    <property type="entry name" value="ALANINE DEHYDROGENASE"/>
    <property type="match status" value="1"/>
</dbReference>
<comment type="caution">
    <text evidence="9">The sequence shown here is derived from an EMBL/GenBank/DDBJ whole genome shotgun (WGS) entry which is preliminary data.</text>
</comment>
<dbReference type="InterPro" id="IPR007886">
    <property type="entry name" value="AlaDH/PNT_N"/>
</dbReference>
<comment type="catalytic activity">
    <reaction evidence="6">
        <text>L-alanine + NAD(+) + H2O = pyruvate + NH4(+) + NADH + H(+)</text>
        <dbReference type="Rhea" id="RHEA:18405"/>
        <dbReference type="ChEBI" id="CHEBI:15361"/>
        <dbReference type="ChEBI" id="CHEBI:15377"/>
        <dbReference type="ChEBI" id="CHEBI:15378"/>
        <dbReference type="ChEBI" id="CHEBI:28938"/>
        <dbReference type="ChEBI" id="CHEBI:57540"/>
        <dbReference type="ChEBI" id="CHEBI:57945"/>
        <dbReference type="ChEBI" id="CHEBI:57972"/>
        <dbReference type="EC" id="1.4.1.1"/>
    </reaction>
</comment>
<dbReference type="PANTHER" id="PTHR42795">
    <property type="entry name" value="ALANINE DEHYDROGENASE"/>
    <property type="match status" value="1"/>
</dbReference>
<keyword evidence="4 6" id="KW-0560">Oxidoreductase</keyword>
<keyword evidence="5 6" id="KW-0520">NAD</keyword>
<evidence type="ECO:0000256" key="5">
    <source>
        <dbReference type="ARBA" id="ARBA00023027"/>
    </source>
</evidence>